<evidence type="ECO:0000256" key="5">
    <source>
        <dbReference type="ARBA" id="ARBA00022908"/>
    </source>
</evidence>
<dbReference type="OrthoDB" id="9801717at2"/>
<sequence length="299" mass="34313">MINTSLSASLFETYLRHECGLSDNTVDAYRRDLVRFFEWLETVSVARWADMTVVHLGDYLDFLNGESLAPPSVARHVASLKVFFRFLVLDGHITASAAELLNRPSLWERLPFVLSDRQVDELLASPRPQDRLYYRDRALLEMMYATGTRASEVASLRVADLLLEERYCRCRGKGNKERIVAFGPSAQGCLEEYLRRLRPALVGDQSEPEEVFLSKRGKVLSRVDIWKLVKKYARRIGVGDRVSPHTLRHSFATHLLSRGVDLRHIQELLGHANIATTQHYTRVDSSRLKKIHSRFHPRA</sequence>
<evidence type="ECO:0000259" key="10">
    <source>
        <dbReference type="PROSITE" id="PS51898"/>
    </source>
</evidence>
<dbReference type="RefSeq" id="WP_145259981.1">
    <property type="nucleotide sequence ID" value="NZ_CP036279.1"/>
</dbReference>
<dbReference type="GO" id="GO:0003677">
    <property type="term" value="F:DNA binding"/>
    <property type="evidence" value="ECO:0007669"/>
    <property type="project" value="UniProtKB-UniRule"/>
</dbReference>
<keyword evidence="13" id="KW-1185">Reference proteome</keyword>
<evidence type="ECO:0000259" key="11">
    <source>
        <dbReference type="PROSITE" id="PS51900"/>
    </source>
</evidence>
<evidence type="ECO:0000256" key="6">
    <source>
        <dbReference type="ARBA" id="ARBA00023125"/>
    </source>
</evidence>
<name>A0A518B7F9_9BACT</name>
<keyword evidence="8 9" id="KW-0131">Cell cycle</keyword>
<dbReference type="InterPro" id="IPR004107">
    <property type="entry name" value="Integrase_SAM-like_N"/>
</dbReference>
<dbReference type="AlphaFoldDB" id="A0A518B7F9"/>
<comment type="subunit">
    <text evidence="9">Forms a cyclic heterotetrameric complex composed of two molecules of XerC and two molecules of XerD.</text>
</comment>
<feature type="domain" description="Core-binding (CB)" evidence="11">
    <location>
        <begin position="2"/>
        <end position="88"/>
    </location>
</feature>
<keyword evidence="3 9" id="KW-0132">Cell division</keyword>
<evidence type="ECO:0000256" key="7">
    <source>
        <dbReference type="ARBA" id="ARBA00023172"/>
    </source>
</evidence>
<feature type="active site" evidence="9">
    <location>
        <position position="248"/>
    </location>
</feature>
<dbReference type="HAMAP" id="MF_01808">
    <property type="entry name" value="Recomb_XerC_XerD"/>
    <property type="match status" value="1"/>
</dbReference>
<gene>
    <name evidence="12" type="primary">xerD_2</name>
    <name evidence="9" type="synonym">xerC</name>
    <name evidence="12" type="ORF">Pan216_37790</name>
</gene>
<protein>
    <recommendedName>
        <fullName evidence="9">Tyrosine recombinase XerC</fullName>
    </recommendedName>
</protein>
<feature type="active site" description="O-(3'-phospho-DNA)-tyrosine intermediate" evidence="9">
    <location>
        <position position="280"/>
    </location>
</feature>
<evidence type="ECO:0000313" key="12">
    <source>
        <dbReference type="EMBL" id="QDU62906.1"/>
    </source>
</evidence>
<dbReference type="CDD" id="cd00798">
    <property type="entry name" value="INT_XerDC_C"/>
    <property type="match status" value="1"/>
</dbReference>
<keyword evidence="5 9" id="KW-0229">DNA integration</keyword>
<keyword evidence="7 9" id="KW-0233">DNA recombination</keyword>
<keyword evidence="4 9" id="KW-0159">Chromosome partition</keyword>
<evidence type="ECO:0000256" key="1">
    <source>
        <dbReference type="ARBA" id="ARBA00004496"/>
    </source>
</evidence>
<comment type="similarity">
    <text evidence="9">Belongs to the 'phage' integrase family. XerC subfamily.</text>
</comment>
<dbReference type="NCBIfam" id="NF001399">
    <property type="entry name" value="PRK00283.1"/>
    <property type="match status" value="1"/>
</dbReference>
<dbReference type="InterPro" id="IPR050090">
    <property type="entry name" value="Tyrosine_recombinase_XerCD"/>
</dbReference>
<feature type="active site" evidence="9">
    <location>
        <position position="173"/>
    </location>
</feature>
<dbReference type="KEGG" id="knv:Pan216_37790"/>
<evidence type="ECO:0000256" key="8">
    <source>
        <dbReference type="ARBA" id="ARBA00023306"/>
    </source>
</evidence>
<comment type="subcellular location">
    <subcellularLocation>
        <location evidence="1 9">Cytoplasm</location>
    </subcellularLocation>
</comment>
<dbReference type="GO" id="GO:0051301">
    <property type="term" value="P:cell division"/>
    <property type="evidence" value="ECO:0007669"/>
    <property type="project" value="UniProtKB-KW"/>
</dbReference>
<dbReference type="PROSITE" id="PS51898">
    <property type="entry name" value="TYR_RECOMBINASE"/>
    <property type="match status" value="1"/>
</dbReference>
<dbReference type="EMBL" id="CP036279">
    <property type="protein sequence ID" value="QDU62906.1"/>
    <property type="molecule type" value="Genomic_DNA"/>
</dbReference>
<proteinExistence type="inferred from homology"/>
<comment type="function">
    <text evidence="9">Site-specific tyrosine recombinase, which acts by catalyzing the cutting and rejoining of the recombining DNA molecules. The XerC-XerD complex is essential to convert dimers of the bacterial chromosome into monomers to permit their segregation at cell division. It also contributes to the segregational stability of plasmids.</text>
</comment>
<dbReference type="Pfam" id="PF00589">
    <property type="entry name" value="Phage_integrase"/>
    <property type="match status" value="1"/>
</dbReference>
<dbReference type="InterPro" id="IPR023009">
    <property type="entry name" value="Tyrosine_recombinase_XerC/XerD"/>
</dbReference>
<dbReference type="InterPro" id="IPR002104">
    <property type="entry name" value="Integrase_catalytic"/>
</dbReference>
<dbReference type="PANTHER" id="PTHR30349:SF81">
    <property type="entry name" value="TYROSINE RECOMBINASE XERC"/>
    <property type="match status" value="1"/>
</dbReference>
<feature type="active site" evidence="9">
    <location>
        <position position="149"/>
    </location>
</feature>
<feature type="domain" description="Tyr recombinase" evidence="10">
    <location>
        <begin position="109"/>
        <end position="293"/>
    </location>
</feature>
<dbReference type="InterPro" id="IPR013762">
    <property type="entry name" value="Integrase-like_cat_sf"/>
</dbReference>
<evidence type="ECO:0000256" key="3">
    <source>
        <dbReference type="ARBA" id="ARBA00022618"/>
    </source>
</evidence>
<evidence type="ECO:0000313" key="13">
    <source>
        <dbReference type="Proteomes" id="UP000317093"/>
    </source>
</evidence>
<dbReference type="GO" id="GO:0005737">
    <property type="term" value="C:cytoplasm"/>
    <property type="evidence" value="ECO:0007669"/>
    <property type="project" value="UniProtKB-SubCell"/>
</dbReference>
<dbReference type="InterPro" id="IPR044068">
    <property type="entry name" value="CB"/>
</dbReference>
<evidence type="ECO:0000256" key="2">
    <source>
        <dbReference type="ARBA" id="ARBA00022490"/>
    </source>
</evidence>
<keyword evidence="6 9" id="KW-0238">DNA-binding</keyword>
<dbReference type="InterPro" id="IPR011010">
    <property type="entry name" value="DNA_brk_join_enz"/>
</dbReference>
<dbReference type="PROSITE" id="PS51900">
    <property type="entry name" value="CB"/>
    <property type="match status" value="1"/>
</dbReference>
<evidence type="ECO:0000256" key="9">
    <source>
        <dbReference type="HAMAP-Rule" id="MF_01808"/>
    </source>
</evidence>
<dbReference type="Gene3D" id="1.10.150.130">
    <property type="match status" value="1"/>
</dbReference>
<dbReference type="GO" id="GO:0006313">
    <property type="term" value="P:DNA transposition"/>
    <property type="evidence" value="ECO:0007669"/>
    <property type="project" value="UniProtKB-UniRule"/>
</dbReference>
<dbReference type="InterPro" id="IPR010998">
    <property type="entry name" value="Integrase_recombinase_N"/>
</dbReference>
<dbReference type="Pfam" id="PF02899">
    <property type="entry name" value="Phage_int_SAM_1"/>
    <property type="match status" value="1"/>
</dbReference>
<evidence type="ECO:0000256" key="4">
    <source>
        <dbReference type="ARBA" id="ARBA00022829"/>
    </source>
</evidence>
<dbReference type="GO" id="GO:0009037">
    <property type="term" value="F:tyrosine-based site-specific recombinase activity"/>
    <property type="evidence" value="ECO:0007669"/>
    <property type="project" value="UniProtKB-UniRule"/>
</dbReference>
<dbReference type="Gene3D" id="1.10.443.10">
    <property type="entry name" value="Intergrase catalytic core"/>
    <property type="match status" value="1"/>
</dbReference>
<dbReference type="GO" id="GO:0007059">
    <property type="term" value="P:chromosome segregation"/>
    <property type="evidence" value="ECO:0007669"/>
    <property type="project" value="UniProtKB-UniRule"/>
</dbReference>
<dbReference type="PANTHER" id="PTHR30349">
    <property type="entry name" value="PHAGE INTEGRASE-RELATED"/>
    <property type="match status" value="1"/>
</dbReference>
<dbReference type="Proteomes" id="UP000317093">
    <property type="component" value="Chromosome"/>
</dbReference>
<organism evidence="12 13">
    <name type="scientific">Kolteria novifilia</name>
    <dbReference type="NCBI Taxonomy" id="2527975"/>
    <lineage>
        <taxon>Bacteria</taxon>
        <taxon>Pseudomonadati</taxon>
        <taxon>Planctomycetota</taxon>
        <taxon>Planctomycetia</taxon>
        <taxon>Kolteriales</taxon>
        <taxon>Kolteriaceae</taxon>
        <taxon>Kolteria</taxon>
    </lineage>
</organism>
<dbReference type="SUPFAM" id="SSF56349">
    <property type="entry name" value="DNA breaking-rejoining enzymes"/>
    <property type="match status" value="1"/>
</dbReference>
<feature type="active site" evidence="9">
    <location>
        <position position="245"/>
    </location>
</feature>
<accession>A0A518B7F9</accession>
<reference evidence="12 13" key="1">
    <citation type="submission" date="2019-02" db="EMBL/GenBank/DDBJ databases">
        <title>Deep-cultivation of Planctomycetes and their phenomic and genomic characterization uncovers novel biology.</title>
        <authorList>
            <person name="Wiegand S."/>
            <person name="Jogler M."/>
            <person name="Boedeker C."/>
            <person name="Pinto D."/>
            <person name="Vollmers J."/>
            <person name="Rivas-Marin E."/>
            <person name="Kohn T."/>
            <person name="Peeters S.H."/>
            <person name="Heuer A."/>
            <person name="Rast P."/>
            <person name="Oberbeckmann S."/>
            <person name="Bunk B."/>
            <person name="Jeske O."/>
            <person name="Meyerdierks A."/>
            <person name="Storesund J.E."/>
            <person name="Kallscheuer N."/>
            <person name="Luecker S."/>
            <person name="Lage O.M."/>
            <person name="Pohl T."/>
            <person name="Merkel B.J."/>
            <person name="Hornburger P."/>
            <person name="Mueller R.-W."/>
            <person name="Bruemmer F."/>
            <person name="Labrenz M."/>
            <person name="Spormann A.M."/>
            <person name="Op den Camp H."/>
            <person name="Overmann J."/>
            <person name="Amann R."/>
            <person name="Jetten M.S.M."/>
            <person name="Mascher T."/>
            <person name="Medema M.H."/>
            <person name="Devos D.P."/>
            <person name="Kaster A.-K."/>
            <person name="Ovreas L."/>
            <person name="Rohde M."/>
            <person name="Galperin M.Y."/>
            <person name="Jogler C."/>
        </authorList>
    </citation>
    <scope>NUCLEOTIDE SEQUENCE [LARGE SCALE GENOMIC DNA]</scope>
    <source>
        <strain evidence="12 13">Pan216</strain>
    </source>
</reference>
<feature type="active site" evidence="9">
    <location>
        <position position="271"/>
    </location>
</feature>
<keyword evidence="2 9" id="KW-0963">Cytoplasm</keyword>